<dbReference type="AlphaFoldDB" id="A0A6L6JE87"/>
<evidence type="ECO:0000256" key="2">
    <source>
        <dbReference type="PROSITE-ProRule" id="PRU00335"/>
    </source>
</evidence>
<dbReference type="GO" id="GO:0003677">
    <property type="term" value="F:DNA binding"/>
    <property type="evidence" value="ECO:0007669"/>
    <property type="project" value="UniProtKB-UniRule"/>
</dbReference>
<dbReference type="OrthoDB" id="3218408at2"/>
<accession>A0A6L6JE87</accession>
<evidence type="ECO:0000313" key="4">
    <source>
        <dbReference type="EMBL" id="MTH79059.1"/>
    </source>
</evidence>
<evidence type="ECO:0000313" key="5">
    <source>
        <dbReference type="Proteomes" id="UP000478183"/>
    </source>
</evidence>
<evidence type="ECO:0000256" key="1">
    <source>
        <dbReference type="ARBA" id="ARBA00023125"/>
    </source>
</evidence>
<dbReference type="RefSeq" id="WP_155096418.1">
    <property type="nucleotide sequence ID" value="NZ_WMIE01000010.1"/>
</dbReference>
<dbReference type="SUPFAM" id="SSF46689">
    <property type="entry name" value="Homeodomain-like"/>
    <property type="match status" value="1"/>
</dbReference>
<dbReference type="InterPro" id="IPR001647">
    <property type="entry name" value="HTH_TetR"/>
</dbReference>
<gene>
    <name evidence="4" type="ORF">GL286_15120</name>
</gene>
<keyword evidence="5" id="KW-1185">Reference proteome</keyword>
<proteinExistence type="predicted"/>
<feature type="domain" description="HTH tetR-type" evidence="3">
    <location>
        <begin position="12"/>
        <end position="72"/>
    </location>
</feature>
<comment type="caution">
    <text evidence="4">The sequence shown here is derived from an EMBL/GenBank/DDBJ whole genome shotgun (WGS) entry which is preliminary data.</text>
</comment>
<dbReference type="Proteomes" id="UP000478183">
    <property type="component" value="Unassembled WGS sequence"/>
</dbReference>
<name>A0A6L6JE87_9RHOB</name>
<feature type="DNA-binding region" description="H-T-H motif" evidence="2">
    <location>
        <begin position="35"/>
        <end position="54"/>
    </location>
</feature>
<dbReference type="EMBL" id="WMIE01000010">
    <property type="protein sequence ID" value="MTH79059.1"/>
    <property type="molecule type" value="Genomic_DNA"/>
</dbReference>
<dbReference type="PROSITE" id="PS50977">
    <property type="entry name" value="HTH_TETR_2"/>
    <property type="match status" value="1"/>
</dbReference>
<dbReference type="InterPro" id="IPR009057">
    <property type="entry name" value="Homeodomain-like_sf"/>
</dbReference>
<evidence type="ECO:0000259" key="3">
    <source>
        <dbReference type="PROSITE" id="PS50977"/>
    </source>
</evidence>
<sequence>MKTSDEQDSGWRGSPELWLDAAYEMLVEGGIDAVKIQPLASRLRLSRTSFYWFFKDRDALLDVLARMWVQRTTAPLVAATQAYAATRSEAMLNVLACFLSDAFDSRLEFAVRGWSLRDAAMRERLQVADAERLMALAQLLVHWGHDPDEADVRARTIYLVQIGYISMQTRESLQTRLERIPNYVEIYTGTRPTEAELARFRAGLEGLA</sequence>
<dbReference type="Gene3D" id="1.10.357.10">
    <property type="entry name" value="Tetracycline Repressor, domain 2"/>
    <property type="match status" value="1"/>
</dbReference>
<dbReference type="Pfam" id="PF00440">
    <property type="entry name" value="TetR_N"/>
    <property type="match status" value="1"/>
</dbReference>
<protein>
    <submittedName>
        <fullName evidence="4">TetR family transcriptional regulator</fullName>
    </submittedName>
</protein>
<keyword evidence="1 2" id="KW-0238">DNA-binding</keyword>
<organism evidence="4 5">
    <name type="scientific">Paracoccus aestuariivivens</name>
    <dbReference type="NCBI Taxonomy" id="1820333"/>
    <lineage>
        <taxon>Bacteria</taxon>
        <taxon>Pseudomonadati</taxon>
        <taxon>Pseudomonadota</taxon>
        <taxon>Alphaproteobacteria</taxon>
        <taxon>Rhodobacterales</taxon>
        <taxon>Paracoccaceae</taxon>
        <taxon>Paracoccus</taxon>
    </lineage>
</organism>
<reference evidence="4 5" key="1">
    <citation type="submission" date="2019-11" db="EMBL/GenBank/DDBJ databases">
        <authorList>
            <person name="Dong K."/>
        </authorList>
    </citation>
    <scope>NUCLEOTIDE SEQUENCE [LARGE SCALE GENOMIC DNA]</scope>
    <source>
        <strain evidence="4 5">NBRC 111993</strain>
    </source>
</reference>